<name>A0AAD8I0I9_9APIA</name>
<protein>
    <submittedName>
        <fullName evidence="3">Auxin-repressed 12.5 kDa protein-like</fullName>
    </submittedName>
</protein>
<organism evidence="3 4">
    <name type="scientific">Heracleum sosnowskyi</name>
    <dbReference type="NCBI Taxonomy" id="360622"/>
    <lineage>
        <taxon>Eukaryota</taxon>
        <taxon>Viridiplantae</taxon>
        <taxon>Streptophyta</taxon>
        <taxon>Embryophyta</taxon>
        <taxon>Tracheophyta</taxon>
        <taxon>Spermatophyta</taxon>
        <taxon>Magnoliopsida</taxon>
        <taxon>eudicotyledons</taxon>
        <taxon>Gunneridae</taxon>
        <taxon>Pentapetalae</taxon>
        <taxon>asterids</taxon>
        <taxon>campanulids</taxon>
        <taxon>Apiales</taxon>
        <taxon>Apiaceae</taxon>
        <taxon>Apioideae</taxon>
        <taxon>apioid superclade</taxon>
        <taxon>Tordylieae</taxon>
        <taxon>Tordyliinae</taxon>
        <taxon>Heracleum</taxon>
    </lineage>
</organism>
<dbReference type="InterPro" id="IPR008406">
    <property type="entry name" value="DRM/ARP"/>
</dbReference>
<feature type="region of interest" description="Disordered" evidence="2">
    <location>
        <begin position="1"/>
        <end position="121"/>
    </location>
</feature>
<evidence type="ECO:0000313" key="4">
    <source>
        <dbReference type="Proteomes" id="UP001237642"/>
    </source>
</evidence>
<sequence length="121" mass="13294">MGLMDKIWDDVMAGPQPERGLGRFRKIKTKTNGDGEGSSSLQRSLSSTTSPEAPATPTTPTTPMSPSSFGPVHRDNVWRMTEPRSNPATRGIGSQVYDKPEPNSPTVYDWLYSGDTKSKHR</sequence>
<feature type="compositionally biased region" description="Low complexity" evidence="2">
    <location>
        <begin position="38"/>
        <end position="71"/>
    </location>
</feature>
<proteinExistence type="inferred from homology"/>
<evidence type="ECO:0000256" key="1">
    <source>
        <dbReference type="ARBA" id="ARBA00010502"/>
    </source>
</evidence>
<gene>
    <name evidence="3" type="ORF">POM88_031533</name>
</gene>
<evidence type="ECO:0000256" key="2">
    <source>
        <dbReference type="SAM" id="MobiDB-lite"/>
    </source>
</evidence>
<evidence type="ECO:0000313" key="3">
    <source>
        <dbReference type="EMBL" id="KAK1375340.1"/>
    </source>
</evidence>
<keyword evidence="4" id="KW-1185">Reference proteome</keyword>
<reference evidence="3" key="1">
    <citation type="submission" date="2023-02" db="EMBL/GenBank/DDBJ databases">
        <title>Genome of toxic invasive species Heracleum sosnowskyi carries increased number of genes despite the absence of recent whole-genome duplications.</title>
        <authorList>
            <person name="Schelkunov M."/>
            <person name="Shtratnikova V."/>
            <person name="Makarenko M."/>
            <person name="Klepikova A."/>
            <person name="Omelchenko D."/>
            <person name="Novikova G."/>
            <person name="Obukhova E."/>
            <person name="Bogdanov V."/>
            <person name="Penin A."/>
            <person name="Logacheva M."/>
        </authorList>
    </citation>
    <scope>NUCLEOTIDE SEQUENCE</scope>
    <source>
        <strain evidence="3">Hsosn_3</strain>
        <tissue evidence="3">Leaf</tissue>
    </source>
</reference>
<comment type="caution">
    <text evidence="3">The sequence shown here is derived from an EMBL/GenBank/DDBJ whole genome shotgun (WGS) entry which is preliminary data.</text>
</comment>
<dbReference type="PANTHER" id="PTHR33565:SF2">
    <property type="entry name" value="DORMANCY-ASSOCIATED PROTEIN 1"/>
    <property type="match status" value="1"/>
</dbReference>
<dbReference type="Pfam" id="PF05564">
    <property type="entry name" value="Auxin_repressed"/>
    <property type="match status" value="1"/>
</dbReference>
<reference evidence="3" key="2">
    <citation type="submission" date="2023-05" db="EMBL/GenBank/DDBJ databases">
        <authorList>
            <person name="Schelkunov M.I."/>
        </authorList>
    </citation>
    <scope>NUCLEOTIDE SEQUENCE</scope>
    <source>
        <strain evidence="3">Hsosn_3</strain>
        <tissue evidence="3">Leaf</tissue>
    </source>
</reference>
<dbReference type="PANTHER" id="PTHR33565">
    <property type="entry name" value="DORMANCY-ASSOCIATED PROTEIN 1"/>
    <property type="match status" value="1"/>
</dbReference>
<dbReference type="EMBL" id="JAUIZM010000007">
    <property type="protein sequence ID" value="KAK1375340.1"/>
    <property type="molecule type" value="Genomic_DNA"/>
</dbReference>
<dbReference type="AlphaFoldDB" id="A0AAD8I0I9"/>
<dbReference type="Proteomes" id="UP001237642">
    <property type="component" value="Unassembled WGS sequence"/>
</dbReference>
<comment type="similarity">
    <text evidence="1">Belongs to the DRM1/ARP family.</text>
</comment>
<accession>A0AAD8I0I9</accession>